<dbReference type="Proteomes" id="UP000677803">
    <property type="component" value="Unassembled WGS sequence"/>
</dbReference>
<organism evidence="2 3">
    <name type="scientific">Menidia menidia</name>
    <name type="common">Atlantic silverside</name>
    <dbReference type="NCBI Taxonomy" id="238744"/>
    <lineage>
        <taxon>Eukaryota</taxon>
        <taxon>Metazoa</taxon>
        <taxon>Chordata</taxon>
        <taxon>Craniata</taxon>
        <taxon>Vertebrata</taxon>
        <taxon>Euteleostomi</taxon>
        <taxon>Actinopterygii</taxon>
        <taxon>Neopterygii</taxon>
        <taxon>Teleostei</taxon>
        <taxon>Neoteleostei</taxon>
        <taxon>Acanthomorphata</taxon>
        <taxon>Ovalentaria</taxon>
        <taxon>Atherinomorphae</taxon>
        <taxon>Atheriniformes</taxon>
        <taxon>Atherinopsidae</taxon>
        <taxon>Menidiinae</taxon>
        <taxon>Menidia</taxon>
    </lineage>
</organism>
<dbReference type="AlphaFoldDB" id="A0A8S4BTM2"/>
<gene>
    <name evidence="2" type="ORF">MMEN_LOCUS19283</name>
</gene>
<proteinExistence type="predicted"/>
<reference evidence="2" key="1">
    <citation type="submission" date="2021-05" db="EMBL/GenBank/DDBJ databases">
        <authorList>
            <person name="Tigano A."/>
        </authorList>
    </citation>
    <scope>NUCLEOTIDE SEQUENCE</scope>
</reference>
<sequence length="150" mass="16431">MQRMGLKVFLTLMIVGSVWSSSEVKQSVSSFSCCGSPRLPYEPGCENTWTADGKTFAHIHQGEGQCIPPCKSFDGHTMVLDGCVNVNLSTVCTNIDVKRLQTPVTEESRKIYLADECQYSTSSGVTLGFEGLVNLLGATILGRLFLQMIW</sequence>
<evidence type="ECO:0000313" key="2">
    <source>
        <dbReference type="EMBL" id="CAG6014439.1"/>
    </source>
</evidence>
<accession>A0A8S4BTM2</accession>
<feature type="chain" id="PRO_5035738871" evidence="1">
    <location>
        <begin position="21"/>
        <end position="150"/>
    </location>
</feature>
<dbReference type="EMBL" id="CAJRST010038888">
    <property type="protein sequence ID" value="CAG6014439.1"/>
    <property type="molecule type" value="Genomic_DNA"/>
</dbReference>
<keyword evidence="3" id="KW-1185">Reference proteome</keyword>
<evidence type="ECO:0000313" key="3">
    <source>
        <dbReference type="Proteomes" id="UP000677803"/>
    </source>
</evidence>
<protein>
    <submittedName>
        <fullName evidence="2">(Atlantic silverside) hypothetical protein</fullName>
    </submittedName>
</protein>
<keyword evidence="1" id="KW-0732">Signal</keyword>
<comment type="caution">
    <text evidence="2">The sequence shown here is derived from an EMBL/GenBank/DDBJ whole genome shotgun (WGS) entry which is preliminary data.</text>
</comment>
<feature type="signal peptide" evidence="1">
    <location>
        <begin position="1"/>
        <end position="20"/>
    </location>
</feature>
<name>A0A8S4BTM2_9TELE</name>
<evidence type="ECO:0000256" key="1">
    <source>
        <dbReference type="SAM" id="SignalP"/>
    </source>
</evidence>